<dbReference type="InterPro" id="IPR035952">
    <property type="entry name" value="Rhomboid-like_sf"/>
</dbReference>
<dbReference type="OrthoDB" id="9813074at2"/>
<sequence length="188" mass="21471">MITNIYMLVCIGLFIYIRFIESTKDFNYTALKLGAMYPPKIHEKKEYWRILTCHFIHIDPIHLFMNMYCIYYLGHFFESMMGTLQYGILVFSSMICSGLITYFASYYSDHAMHTLTLGASGVFYGYLGAVIGLALFRGGNFVSLLQNYLFMIVINLGFTLFAPGISKSGHLGGLLGGYLYIFVITQFF</sequence>
<evidence type="ECO:0000256" key="7">
    <source>
        <dbReference type="SAM" id="Phobius"/>
    </source>
</evidence>
<comment type="similarity">
    <text evidence="2">Belongs to the peptidase S54 family.</text>
</comment>
<dbReference type="eggNOG" id="COG0705">
    <property type="taxonomic scope" value="Bacteria"/>
</dbReference>
<dbReference type="Gene3D" id="1.20.1540.10">
    <property type="entry name" value="Rhomboid-like"/>
    <property type="match status" value="1"/>
</dbReference>
<evidence type="ECO:0000256" key="2">
    <source>
        <dbReference type="ARBA" id="ARBA00009045"/>
    </source>
</evidence>
<dbReference type="PANTHER" id="PTHR43731">
    <property type="entry name" value="RHOMBOID PROTEASE"/>
    <property type="match status" value="1"/>
</dbReference>
<dbReference type="AlphaFoldDB" id="M2NHG8"/>
<keyword evidence="4" id="KW-0378">Hydrolase</keyword>
<evidence type="ECO:0000256" key="3">
    <source>
        <dbReference type="ARBA" id="ARBA00022692"/>
    </source>
</evidence>
<accession>M2NHG8</accession>
<organism evidence="9 10">
    <name type="scientific">Eggerthia catenaformis OT 569 = DSM 20559</name>
    <dbReference type="NCBI Taxonomy" id="999415"/>
    <lineage>
        <taxon>Bacteria</taxon>
        <taxon>Bacillati</taxon>
        <taxon>Bacillota</taxon>
        <taxon>Erysipelotrichia</taxon>
        <taxon>Erysipelotrichales</taxon>
        <taxon>Coprobacillaceae</taxon>
        <taxon>Eggerthia</taxon>
    </lineage>
</organism>
<dbReference type="Proteomes" id="UP000011758">
    <property type="component" value="Unassembled WGS sequence"/>
</dbReference>
<dbReference type="BioCyc" id="ECAT999415-HMP:GTTI-124-MONOMER"/>
<dbReference type="PANTHER" id="PTHR43731:SF14">
    <property type="entry name" value="PRESENILIN-ASSOCIATED RHOMBOID-LIKE PROTEIN, MITOCHONDRIAL"/>
    <property type="match status" value="1"/>
</dbReference>
<dbReference type="Pfam" id="PF01694">
    <property type="entry name" value="Rhomboid"/>
    <property type="match status" value="1"/>
</dbReference>
<protein>
    <recommendedName>
        <fullName evidence="8">Peptidase S54 rhomboid domain-containing protein</fullName>
    </recommendedName>
</protein>
<keyword evidence="10" id="KW-1185">Reference proteome</keyword>
<reference evidence="9 10" key="1">
    <citation type="submission" date="2013-02" db="EMBL/GenBank/DDBJ databases">
        <title>The Genome Sequence of Lactobacillus catenaformis F0143.</title>
        <authorList>
            <consortium name="The Broad Institute Genome Sequencing Platform"/>
            <person name="Earl A."/>
            <person name="Ward D."/>
            <person name="Feldgarden M."/>
            <person name="Gevers D."/>
            <person name="Izard J."/>
            <person name="Blanton J.M."/>
            <person name="Mathney J."/>
            <person name="Dewhirst F.E."/>
            <person name="Young S.K."/>
            <person name="Zeng Q."/>
            <person name="Gargeya S."/>
            <person name="Fitzgerald M."/>
            <person name="Haas B."/>
            <person name="Abouelleil A."/>
            <person name="Alvarado L."/>
            <person name="Arachchi H.M."/>
            <person name="Berlin A."/>
            <person name="Chapman S.B."/>
            <person name="Gearin G."/>
            <person name="Goldberg J."/>
            <person name="Griggs A."/>
            <person name="Gujja S."/>
            <person name="Hansen M."/>
            <person name="Heiman D."/>
            <person name="Howarth C."/>
            <person name="Larimer J."/>
            <person name="Lui A."/>
            <person name="MacDonald P.J.P."/>
            <person name="McCowen C."/>
            <person name="Montmayeur A."/>
            <person name="Murphy C."/>
            <person name="Neiman D."/>
            <person name="Pearson M."/>
            <person name="Priest M."/>
            <person name="Roberts A."/>
            <person name="Saif S."/>
            <person name="Shea T."/>
            <person name="Sisk P."/>
            <person name="Stolte C."/>
            <person name="Sykes S."/>
            <person name="Wortman J."/>
            <person name="Nusbaum C."/>
            <person name="Birren B."/>
        </authorList>
    </citation>
    <scope>NUCLEOTIDE SEQUENCE [LARGE SCALE GENOMIC DNA]</scope>
    <source>
        <strain evidence="9 10">OT 569</strain>
    </source>
</reference>
<dbReference type="InterPro" id="IPR050925">
    <property type="entry name" value="Rhomboid_protease_S54"/>
</dbReference>
<evidence type="ECO:0000256" key="5">
    <source>
        <dbReference type="ARBA" id="ARBA00022989"/>
    </source>
</evidence>
<dbReference type="InterPro" id="IPR022764">
    <property type="entry name" value="Peptidase_S54_rhomboid_dom"/>
</dbReference>
<feature type="transmembrane region" description="Helical" evidence="7">
    <location>
        <begin position="148"/>
        <end position="165"/>
    </location>
</feature>
<dbReference type="EMBL" id="AGEJ01000001">
    <property type="protein sequence ID" value="EMD17683.1"/>
    <property type="molecule type" value="Genomic_DNA"/>
</dbReference>
<feature type="domain" description="Peptidase S54 rhomboid" evidence="8">
    <location>
        <begin position="45"/>
        <end position="185"/>
    </location>
</feature>
<evidence type="ECO:0000313" key="10">
    <source>
        <dbReference type="Proteomes" id="UP000011758"/>
    </source>
</evidence>
<evidence type="ECO:0000313" key="9">
    <source>
        <dbReference type="EMBL" id="EMD17683.1"/>
    </source>
</evidence>
<feature type="transmembrane region" description="Helical" evidence="7">
    <location>
        <begin position="86"/>
        <end position="105"/>
    </location>
</feature>
<dbReference type="SUPFAM" id="SSF144091">
    <property type="entry name" value="Rhomboid-like"/>
    <property type="match status" value="1"/>
</dbReference>
<evidence type="ECO:0000256" key="4">
    <source>
        <dbReference type="ARBA" id="ARBA00022801"/>
    </source>
</evidence>
<evidence type="ECO:0000259" key="8">
    <source>
        <dbReference type="Pfam" id="PF01694"/>
    </source>
</evidence>
<feature type="transmembrane region" description="Helical" evidence="7">
    <location>
        <begin position="5"/>
        <end position="20"/>
    </location>
</feature>
<comment type="caution">
    <text evidence="9">The sequence shown here is derived from an EMBL/GenBank/DDBJ whole genome shotgun (WGS) entry which is preliminary data.</text>
</comment>
<feature type="transmembrane region" description="Helical" evidence="7">
    <location>
        <begin position="47"/>
        <end position="74"/>
    </location>
</feature>
<feature type="transmembrane region" description="Helical" evidence="7">
    <location>
        <begin position="117"/>
        <end position="136"/>
    </location>
</feature>
<dbReference type="GO" id="GO:0004252">
    <property type="term" value="F:serine-type endopeptidase activity"/>
    <property type="evidence" value="ECO:0007669"/>
    <property type="project" value="InterPro"/>
</dbReference>
<gene>
    <name evidence="9" type="ORF">HMPREF9943_00115</name>
</gene>
<dbReference type="STRING" id="999415.HMPREF9943_00115"/>
<dbReference type="RefSeq" id="WP_004801126.1">
    <property type="nucleotide sequence ID" value="NZ_AUGJ01000001.1"/>
</dbReference>
<keyword evidence="6 7" id="KW-0472">Membrane</keyword>
<keyword evidence="5 7" id="KW-1133">Transmembrane helix</keyword>
<comment type="subcellular location">
    <subcellularLocation>
        <location evidence="1">Membrane</location>
        <topology evidence="1">Multi-pass membrane protein</topology>
    </subcellularLocation>
</comment>
<name>M2NHG8_9FIRM</name>
<evidence type="ECO:0000256" key="1">
    <source>
        <dbReference type="ARBA" id="ARBA00004141"/>
    </source>
</evidence>
<proteinExistence type="inferred from homology"/>
<dbReference type="GO" id="GO:0016020">
    <property type="term" value="C:membrane"/>
    <property type="evidence" value="ECO:0007669"/>
    <property type="project" value="UniProtKB-SubCell"/>
</dbReference>
<feature type="transmembrane region" description="Helical" evidence="7">
    <location>
        <begin position="171"/>
        <end position="187"/>
    </location>
</feature>
<keyword evidence="3 7" id="KW-0812">Transmembrane</keyword>
<evidence type="ECO:0000256" key="6">
    <source>
        <dbReference type="ARBA" id="ARBA00023136"/>
    </source>
</evidence>